<comment type="caution">
    <text evidence="1">The sequence shown here is derived from an EMBL/GenBank/DDBJ whole genome shotgun (WGS) entry which is preliminary data.</text>
</comment>
<sequence>MTNINILYLSESGCPGFEDLQDVIDKLFVRIFEILVSRRDAKKQRRKEEIV</sequence>
<proteinExistence type="predicted"/>
<reference evidence="1 2" key="1">
    <citation type="submission" date="2020-10" db="EMBL/GenBank/DDBJ databases">
        <authorList>
            <person name="Castelo-Branco R."/>
            <person name="Eusebio N."/>
            <person name="Adriana R."/>
            <person name="Vieira A."/>
            <person name="Brugerolle De Fraissinette N."/>
            <person name="Rezende De Castro R."/>
            <person name="Schneider M.P."/>
            <person name="Vasconcelos V."/>
            <person name="Leao P.N."/>
        </authorList>
    </citation>
    <scope>NUCLEOTIDE SEQUENCE [LARGE SCALE GENOMIC DNA]</scope>
    <source>
        <strain evidence="1 2">LEGE 00250</strain>
    </source>
</reference>
<organism evidence="1 2">
    <name type="scientific">Sphaerospermopsis aphanizomenoides LEGE 00250</name>
    <dbReference type="NCBI Taxonomy" id="2777972"/>
    <lineage>
        <taxon>Bacteria</taxon>
        <taxon>Bacillati</taxon>
        <taxon>Cyanobacteriota</taxon>
        <taxon>Cyanophyceae</taxon>
        <taxon>Nostocales</taxon>
        <taxon>Aphanizomenonaceae</taxon>
        <taxon>Sphaerospermopsis</taxon>
        <taxon>Sphaerospermopsis aphanizomenoides</taxon>
    </lineage>
</organism>
<dbReference type="EMBL" id="JADEWB010000093">
    <property type="protein sequence ID" value="MBE9237404.1"/>
    <property type="molecule type" value="Genomic_DNA"/>
</dbReference>
<keyword evidence="2" id="KW-1185">Reference proteome</keyword>
<evidence type="ECO:0008006" key="3">
    <source>
        <dbReference type="Google" id="ProtNLM"/>
    </source>
</evidence>
<dbReference type="Proteomes" id="UP000606776">
    <property type="component" value="Unassembled WGS sequence"/>
</dbReference>
<gene>
    <name evidence="1" type="ORF">IQ227_15550</name>
</gene>
<name>A0ABR9VFY6_9CYAN</name>
<evidence type="ECO:0000313" key="1">
    <source>
        <dbReference type="EMBL" id="MBE9237404.1"/>
    </source>
</evidence>
<dbReference type="RefSeq" id="WP_193943279.1">
    <property type="nucleotide sequence ID" value="NZ_JADEWB010000093.1"/>
</dbReference>
<protein>
    <recommendedName>
        <fullName evidence="3">Transposase</fullName>
    </recommendedName>
</protein>
<evidence type="ECO:0000313" key="2">
    <source>
        <dbReference type="Proteomes" id="UP000606776"/>
    </source>
</evidence>
<accession>A0ABR9VFY6</accession>